<dbReference type="HOGENOM" id="CLU_039379_1_0_6"/>
<evidence type="ECO:0000256" key="4">
    <source>
        <dbReference type="ARBA" id="ARBA00022679"/>
    </source>
</evidence>
<dbReference type="InterPro" id="IPR012281">
    <property type="entry name" value="Phospholipid_synth_PlsX-like"/>
</dbReference>
<keyword evidence="3 10" id="KW-0444">Lipid biosynthesis</keyword>
<dbReference type="SUPFAM" id="SSF53659">
    <property type="entry name" value="Isocitrate/Isopropylmalate dehydrogenase-like"/>
    <property type="match status" value="1"/>
</dbReference>
<evidence type="ECO:0000256" key="5">
    <source>
        <dbReference type="ARBA" id="ARBA00023098"/>
    </source>
</evidence>
<keyword evidence="7 10" id="KW-1208">Phospholipid metabolism</keyword>
<evidence type="ECO:0000256" key="8">
    <source>
        <dbReference type="ARBA" id="ARBA00024069"/>
    </source>
</evidence>
<evidence type="ECO:0000256" key="6">
    <source>
        <dbReference type="ARBA" id="ARBA00023209"/>
    </source>
</evidence>
<comment type="pathway">
    <text evidence="10">Lipid metabolism; phospholipid metabolism.</text>
</comment>
<dbReference type="GO" id="GO:0005737">
    <property type="term" value="C:cytoplasm"/>
    <property type="evidence" value="ECO:0007669"/>
    <property type="project" value="UniProtKB-SubCell"/>
</dbReference>
<evidence type="ECO:0000256" key="9">
    <source>
        <dbReference type="ARBA" id="ARBA00046608"/>
    </source>
</evidence>
<dbReference type="EC" id="2.3.1.274" evidence="8 10"/>
<dbReference type="AlphaFoldDB" id="A4BDZ6"/>
<dbReference type="STRING" id="314283.MED297_16389"/>
<keyword evidence="4 10" id="KW-0808">Transferase</keyword>
<dbReference type="PANTHER" id="PTHR30100:SF1">
    <property type="entry name" value="PHOSPHATE ACYLTRANSFERASE"/>
    <property type="match status" value="1"/>
</dbReference>
<organism evidence="11 12">
    <name type="scientific">Reinekea blandensis MED297</name>
    <dbReference type="NCBI Taxonomy" id="314283"/>
    <lineage>
        <taxon>Bacteria</taxon>
        <taxon>Pseudomonadati</taxon>
        <taxon>Pseudomonadota</taxon>
        <taxon>Gammaproteobacteria</taxon>
        <taxon>Oceanospirillales</taxon>
        <taxon>Saccharospirillaceae</taxon>
        <taxon>Reinekea</taxon>
    </lineage>
</organism>
<comment type="subunit">
    <text evidence="9 10">Homodimer. Probably interacts with PlsY.</text>
</comment>
<comment type="subcellular location">
    <subcellularLocation>
        <location evidence="10">Cytoplasm</location>
    </subcellularLocation>
    <text evidence="10">Associated with the membrane possibly through PlsY.</text>
</comment>
<dbReference type="PANTHER" id="PTHR30100">
    <property type="entry name" value="FATTY ACID/PHOSPHOLIPID SYNTHESIS PROTEIN PLSX"/>
    <property type="match status" value="1"/>
</dbReference>
<evidence type="ECO:0000313" key="11">
    <source>
        <dbReference type="EMBL" id="EAR09755.1"/>
    </source>
</evidence>
<gene>
    <name evidence="10" type="primary">plsX</name>
    <name evidence="11" type="ORF">MED297_16389</name>
</gene>
<dbReference type="GO" id="GO:0006633">
    <property type="term" value="P:fatty acid biosynthetic process"/>
    <property type="evidence" value="ECO:0007669"/>
    <property type="project" value="UniProtKB-UniRule"/>
</dbReference>
<evidence type="ECO:0000313" key="12">
    <source>
        <dbReference type="Proteomes" id="UP000005953"/>
    </source>
</evidence>
<dbReference type="GO" id="GO:0008654">
    <property type="term" value="P:phospholipid biosynthetic process"/>
    <property type="evidence" value="ECO:0007669"/>
    <property type="project" value="UniProtKB-KW"/>
</dbReference>
<reference evidence="11 12" key="1">
    <citation type="submission" date="2006-02" db="EMBL/GenBank/DDBJ databases">
        <authorList>
            <person name="Pinhassi J."/>
            <person name="Pedros-Alio C."/>
            <person name="Ferriera S."/>
            <person name="Johnson J."/>
            <person name="Kravitz S."/>
            <person name="Halpern A."/>
            <person name="Remington K."/>
            <person name="Beeson K."/>
            <person name="Tran B."/>
            <person name="Rogers Y.-H."/>
            <person name="Friedman R."/>
            <person name="Venter J.C."/>
        </authorList>
    </citation>
    <scope>NUCLEOTIDE SEQUENCE [LARGE SCALE GENOMIC DNA]</scope>
    <source>
        <strain evidence="11 12">MED297</strain>
    </source>
</reference>
<keyword evidence="2 10" id="KW-0963">Cytoplasm</keyword>
<evidence type="ECO:0000256" key="2">
    <source>
        <dbReference type="ARBA" id="ARBA00022490"/>
    </source>
</evidence>
<evidence type="ECO:0000256" key="1">
    <source>
        <dbReference type="ARBA" id="ARBA00001232"/>
    </source>
</evidence>
<dbReference type="HAMAP" id="MF_00019">
    <property type="entry name" value="PlsX"/>
    <property type="match status" value="1"/>
</dbReference>
<dbReference type="Proteomes" id="UP000005953">
    <property type="component" value="Unassembled WGS sequence"/>
</dbReference>
<dbReference type="Pfam" id="PF02504">
    <property type="entry name" value="FA_synthesis"/>
    <property type="match status" value="1"/>
</dbReference>
<comment type="similarity">
    <text evidence="10">Belongs to the PlsX family.</text>
</comment>
<comment type="catalytic activity">
    <reaction evidence="1 10">
        <text>a fatty acyl-[ACP] + phosphate = an acyl phosphate + holo-[ACP]</text>
        <dbReference type="Rhea" id="RHEA:42292"/>
        <dbReference type="Rhea" id="RHEA-COMP:9685"/>
        <dbReference type="Rhea" id="RHEA-COMP:14125"/>
        <dbReference type="ChEBI" id="CHEBI:43474"/>
        <dbReference type="ChEBI" id="CHEBI:59918"/>
        <dbReference type="ChEBI" id="CHEBI:64479"/>
        <dbReference type="ChEBI" id="CHEBI:138651"/>
        <dbReference type="EC" id="2.3.1.274"/>
    </reaction>
</comment>
<sequence length="248" mass="26559">MLEDQVVDALVSAEHTGVLLALVTKHGTLHSLLTRPVLASWLPTKAKPTVMLDLGASFSATSDQLLAYAAIGSGLFRTESSLPTLALLNVGTEYFKGPPELRNANQLLSEWPSIRYQGFIEASQVFEGKLDVIVCDGFTGNSVIKASEGALDLTLGSLQSVFNRGLLLRLLGLALKRPIQQALSPLDPHKANGALIAGSNLMAVKSHGNAGQVAFKAAIERSADLVNRQVIPAVWRELNRLIDDDVLD</sequence>
<name>A4BDZ6_9GAMM</name>
<dbReference type="EMBL" id="AAOE01000008">
    <property type="protein sequence ID" value="EAR09755.1"/>
    <property type="molecule type" value="Genomic_DNA"/>
</dbReference>
<accession>A4BDZ6</accession>
<comment type="caution">
    <text evidence="11">The sequence shown here is derived from an EMBL/GenBank/DDBJ whole genome shotgun (WGS) entry which is preliminary data.</text>
</comment>
<keyword evidence="12" id="KW-1185">Reference proteome</keyword>
<dbReference type="GO" id="GO:0043811">
    <property type="term" value="F:phosphate:acyl-[acyl carrier protein] acyltransferase activity"/>
    <property type="evidence" value="ECO:0007669"/>
    <property type="project" value="UniProtKB-UniRule"/>
</dbReference>
<keyword evidence="5 10" id="KW-0443">Lipid metabolism</keyword>
<evidence type="ECO:0000256" key="7">
    <source>
        <dbReference type="ARBA" id="ARBA00023264"/>
    </source>
</evidence>
<protein>
    <recommendedName>
        <fullName evidence="8 10">Phosphate acyltransferase</fullName>
        <ecNumber evidence="8 10">2.3.1.274</ecNumber>
    </recommendedName>
    <alternativeName>
        <fullName evidence="10">Acyl-ACP phosphotransacylase</fullName>
    </alternativeName>
    <alternativeName>
        <fullName evidence="10">Acyl-[acyl-carrier-protein]--phosphate acyltransferase</fullName>
    </alternativeName>
    <alternativeName>
        <fullName evidence="10">Phosphate-acyl-ACP acyltransferase</fullName>
    </alternativeName>
</protein>
<evidence type="ECO:0000256" key="3">
    <source>
        <dbReference type="ARBA" id="ARBA00022516"/>
    </source>
</evidence>
<proteinExistence type="inferred from homology"/>
<keyword evidence="6 10" id="KW-0594">Phospholipid biosynthesis</keyword>
<evidence type="ECO:0000256" key="10">
    <source>
        <dbReference type="HAMAP-Rule" id="MF_00019"/>
    </source>
</evidence>
<dbReference type="UniPathway" id="UPA00085"/>
<dbReference type="Gene3D" id="3.40.718.10">
    <property type="entry name" value="Isopropylmalate Dehydrogenase"/>
    <property type="match status" value="1"/>
</dbReference>
<comment type="function">
    <text evidence="10">Catalyzes the reversible formation of acyl-phosphate (acyl-PO(4)) from acyl-[acyl-carrier-protein] (acyl-ACP). This enzyme utilizes acyl-ACP as fatty acyl donor, but not acyl-CoA.</text>
</comment>
<dbReference type="InterPro" id="IPR003664">
    <property type="entry name" value="FA_synthesis"/>
</dbReference>